<dbReference type="PRINTS" id="PR01438">
    <property type="entry name" value="UNVRSLSTRESS"/>
</dbReference>
<feature type="compositionally biased region" description="Basic and acidic residues" evidence="2">
    <location>
        <begin position="42"/>
        <end position="56"/>
    </location>
</feature>
<dbReference type="Pfam" id="PF00582">
    <property type="entry name" value="Usp"/>
    <property type="match status" value="2"/>
</dbReference>
<protein>
    <submittedName>
        <fullName evidence="4">Universal stress protein</fullName>
    </submittedName>
</protein>
<accession>A0A8J8TNC4</accession>
<evidence type="ECO:0000256" key="1">
    <source>
        <dbReference type="ARBA" id="ARBA00008791"/>
    </source>
</evidence>
<dbReference type="AlphaFoldDB" id="A0A8J8TNC4"/>
<comment type="caution">
    <text evidence="4">The sequence shown here is derived from an EMBL/GenBank/DDBJ whole genome shotgun (WGS) entry which is preliminary data.</text>
</comment>
<gene>
    <name evidence="4" type="ORF">CV102_22090</name>
</gene>
<dbReference type="Gene3D" id="3.40.50.620">
    <property type="entry name" value="HUPs"/>
    <property type="match status" value="2"/>
</dbReference>
<dbReference type="SUPFAM" id="SSF52402">
    <property type="entry name" value="Adenine nucleotide alpha hydrolases-like"/>
    <property type="match status" value="2"/>
</dbReference>
<evidence type="ECO:0000313" key="4">
    <source>
        <dbReference type="EMBL" id="TYL36516.1"/>
    </source>
</evidence>
<dbReference type="CDD" id="cd00293">
    <property type="entry name" value="USP-like"/>
    <property type="match status" value="2"/>
</dbReference>
<dbReference type="EMBL" id="PHNJ01000017">
    <property type="protein sequence ID" value="TYL36516.1"/>
    <property type="molecule type" value="Genomic_DNA"/>
</dbReference>
<comment type="similarity">
    <text evidence="1">Belongs to the universal stress protein A family.</text>
</comment>
<evidence type="ECO:0000313" key="5">
    <source>
        <dbReference type="Proteomes" id="UP000766904"/>
    </source>
</evidence>
<dbReference type="Proteomes" id="UP000766904">
    <property type="component" value="Unassembled WGS sequence"/>
</dbReference>
<sequence>MYDDVLIATDGSDVAANAATVGISLARTLGATVHALSVVDEQRGDDAARRDRREADAESIATDAADAGRNADSIVRSGRPATEILTCADEIGAGLIVVGTHGRTGIRQVVLGSVALEVIREARQPVLSVAPDASWDEGARVDNVCLATDGWKGSRAATDHALSVAEAADAELHALYAVDVPSSVPEMRDGFEEHGEKTTTDVVTRAEERDLEATGTVVHGTAHETILEYVEDEAVDVLVMGTEGKSNLERLVIGSVSQRVVPNATVPVLTVRATRNRRAGSAALVAFGPVPFHPLAAPVRQR</sequence>
<dbReference type="InterPro" id="IPR006015">
    <property type="entry name" value="Universal_stress_UspA"/>
</dbReference>
<proteinExistence type="inferred from homology"/>
<feature type="domain" description="UspA" evidence="3">
    <location>
        <begin position="1"/>
        <end position="129"/>
    </location>
</feature>
<dbReference type="InterPro" id="IPR014729">
    <property type="entry name" value="Rossmann-like_a/b/a_fold"/>
</dbReference>
<dbReference type="OrthoDB" id="105697at2157"/>
<dbReference type="PANTHER" id="PTHR46268:SF6">
    <property type="entry name" value="UNIVERSAL STRESS PROTEIN UP12"/>
    <property type="match status" value="1"/>
</dbReference>
<feature type="domain" description="UspA" evidence="3">
    <location>
        <begin position="142"/>
        <end position="272"/>
    </location>
</feature>
<dbReference type="RefSeq" id="WP_148860162.1">
    <property type="nucleotide sequence ID" value="NZ_PHNJ01000017.1"/>
</dbReference>
<evidence type="ECO:0000256" key="2">
    <source>
        <dbReference type="SAM" id="MobiDB-lite"/>
    </source>
</evidence>
<dbReference type="InterPro" id="IPR006016">
    <property type="entry name" value="UspA"/>
</dbReference>
<dbReference type="PANTHER" id="PTHR46268">
    <property type="entry name" value="STRESS RESPONSE PROTEIN NHAX"/>
    <property type="match status" value="1"/>
</dbReference>
<organism evidence="4 5">
    <name type="scientific">Natronococcus pandeyae</name>
    <dbReference type="NCBI Taxonomy" id="2055836"/>
    <lineage>
        <taxon>Archaea</taxon>
        <taxon>Methanobacteriati</taxon>
        <taxon>Methanobacteriota</taxon>
        <taxon>Stenosarchaea group</taxon>
        <taxon>Halobacteria</taxon>
        <taxon>Halobacteriales</taxon>
        <taxon>Natrialbaceae</taxon>
        <taxon>Natronococcus</taxon>
    </lineage>
</organism>
<keyword evidence="5" id="KW-1185">Reference proteome</keyword>
<reference evidence="4" key="1">
    <citation type="submission" date="2017-11" db="EMBL/GenBank/DDBJ databases">
        <authorList>
            <person name="Kajale S.C."/>
            <person name="Sharma A."/>
        </authorList>
    </citation>
    <scope>NUCLEOTIDE SEQUENCE</scope>
    <source>
        <strain evidence="4">LS1_42</strain>
    </source>
</reference>
<name>A0A8J8TNC4_9EURY</name>
<feature type="region of interest" description="Disordered" evidence="2">
    <location>
        <begin position="42"/>
        <end position="63"/>
    </location>
</feature>
<evidence type="ECO:0000259" key="3">
    <source>
        <dbReference type="Pfam" id="PF00582"/>
    </source>
</evidence>